<organism evidence="1">
    <name type="scientific">Candidatus Kentrum sp. FW</name>
    <dbReference type="NCBI Taxonomy" id="2126338"/>
    <lineage>
        <taxon>Bacteria</taxon>
        <taxon>Pseudomonadati</taxon>
        <taxon>Pseudomonadota</taxon>
        <taxon>Gammaproteobacteria</taxon>
        <taxon>Candidatus Kentrum</taxon>
    </lineage>
</organism>
<dbReference type="AlphaFoldDB" id="A0A450SRM5"/>
<dbReference type="InterPro" id="IPR009241">
    <property type="entry name" value="HigB-like"/>
</dbReference>
<name>A0A450SRM5_9GAMM</name>
<sequence length="56" mass="6695">MDFLLTCGFYHFVCNLFTVRNTRMVLLHGIEKKSRKTPRQEIELARTRKNQYFSGV</sequence>
<protein>
    <submittedName>
        <fullName evidence="1">Phage derived protein Gp49-like (DUF891)</fullName>
    </submittedName>
</protein>
<proteinExistence type="predicted"/>
<dbReference type="EMBL" id="CAADFD010000028">
    <property type="protein sequence ID" value="VFJ56571.1"/>
    <property type="molecule type" value="Genomic_DNA"/>
</dbReference>
<dbReference type="Pfam" id="PF05973">
    <property type="entry name" value="Gp49"/>
    <property type="match status" value="1"/>
</dbReference>
<reference evidence="1" key="1">
    <citation type="submission" date="2019-02" db="EMBL/GenBank/DDBJ databases">
        <authorList>
            <person name="Gruber-Vodicka R. H."/>
            <person name="Seah K. B. B."/>
        </authorList>
    </citation>
    <scope>NUCLEOTIDE SEQUENCE</scope>
    <source>
        <strain evidence="1">BECK_BZ106</strain>
    </source>
</reference>
<accession>A0A450SRM5</accession>
<evidence type="ECO:0000313" key="1">
    <source>
        <dbReference type="EMBL" id="VFJ56571.1"/>
    </source>
</evidence>
<gene>
    <name evidence="1" type="ORF">BECKFW1821B_GA0114236_102833</name>
</gene>